<evidence type="ECO:0000313" key="5">
    <source>
        <dbReference type="RefSeq" id="XP_034245976.1"/>
    </source>
</evidence>
<dbReference type="RefSeq" id="XP_034245975.1">
    <property type="nucleotide sequence ID" value="XM_034390084.1"/>
</dbReference>
<feature type="region of interest" description="Disordered" evidence="1">
    <location>
        <begin position="1"/>
        <end position="22"/>
    </location>
</feature>
<reference evidence="3 4" key="1">
    <citation type="submission" date="2025-04" db="UniProtKB">
        <authorList>
            <consortium name="RefSeq"/>
        </authorList>
    </citation>
    <scope>IDENTIFICATION</scope>
    <source>
        <tissue evidence="3 4">Total insect</tissue>
    </source>
</reference>
<keyword evidence="2" id="KW-1185">Reference proteome</keyword>
<evidence type="ECO:0000256" key="1">
    <source>
        <dbReference type="SAM" id="MobiDB-lite"/>
    </source>
</evidence>
<evidence type="ECO:0000313" key="2">
    <source>
        <dbReference type="Proteomes" id="UP000515158"/>
    </source>
</evidence>
<evidence type="ECO:0000313" key="6">
    <source>
        <dbReference type="RefSeq" id="XP_034245977.1"/>
    </source>
</evidence>
<dbReference type="RefSeq" id="XP_034245974.1">
    <property type="nucleotide sequence ID" value="XM_034390083.1"/>
</dbReference>
<organism evidence="4">
    <name type="scientific">Thrips palmi</name>
    <name type="common">Melon thrips</name>
    <dbReference type="NCBI Taxonomy" id="161013"/>
    <lineage>
        <taxon>Eukaryota</taxon>
        <taxon>Metazoa</taxon>
        <taxon>Ecdysozoa</taxon>
        <taxon>Arthropoda</taxon>
        <taxon>Hexapoda</taxon>
        <taxon>Insecta</taxon>
        <taxon>Pterygota</taxon>
        <taxon>Neoptera</taxon>
        <taxon>Paraneoptera</taxon>
        <taxon>Thysanoptera</taxon>
        <taxon>Terebrantia</taxon>
        <taxon>Thripoidea</taxon>
        <taxon>Thripidae</taxon>
        <taxon>Thrips</taxon>
    </lineage>
</organism>
<dbReference type="KEGG" id="tpal:117648010"/>
<evidence type="ECO:0000313" key="4">
    <source>
        <dbReference type="RefSeq" id="XP_034245975.1"/>
    </source>
</evidence>
<proteinExistence type="predicted"/>
<sequence length="163" mass="19001">MCEAGVINKAQHGKTKMDAEESNPLKAQVIKYEKQLREDAKTMHRIMQELMERSSSLLVDREDLDMDPAECAQVVAEIDELDKKRREIDMRTDRITNKILALLISVSKDKRKDDAEFLELVDQFAKISEQQREENQVMDHFMQEMSAHCCSHLALVFEFLLEE</sequence>
<dbReference type="AlphaFoldDB" id="A0A6P8Z6V2"/>
<evidence type="ECO:0000313" key="3">
    <source>
        <dbReference type="RefSeq" id="XP_034245974.1"/>
    </source>
</evidence>
<dbReference type="GeneID" id="117648010"/>
<name>A0A6P8Z6V2_THRPL</name>
<dbReference type="RefSeq" id="XP_034245976.1">
    <property type="nucleotide sequence ID" value="XM_034390085.1"/>
</dbReference>
<gene>
    <name evidence="3 4 5 6" type="primary">LOC117648010</name>
</gene>
<dbReference type="Proteomes" id="UP000515158">
    <property type="component" value="Unplaced"/>
</dbReference>
<dbReference type="RefSeq" id="XP_034245977.1">
    <property type="nucleotide sequence ID" value="XM_034390086.1"/>
</dbReference>
<protein>
    <submittedName>
        <fullName evidence="3 4">Uncharacterized protein LOC117648010 isoform X1</fullName>
    </submittedName>
</protein>
<accession>A0A6P8Z6V2</accession>